<dbReference type="GO" id="GO:0003964">
    <property type="term" value="F:RNA-directed DNA polymerase activity"/>
    <property type="evidence" value="ECO:0007669"/>
    <property type="project" value="UniProtKB-KW"/>
</dbReference>
<dbReference type="InterPro" id="IPR013597">
    <property type="entry name" value="Mat_intron_G2"/>
</dbReference>
<dbReference type="Proteomes" id="UP000323567">
    <property type="component" value="Unassembled WGS sequence"/>
</dbReference>
<organism evidence="3 4">
    <name type="scientific">Alistipes shahii</name>
    <dbReference type="NCBI Taxonomy" id="328814"/>
    <lineage>
        <taxon>Bacteria</taxon>
        <taxon>Pseudomonadati</taxon>
        <taxon>Bacteroidota</taxon>
        <taxon>Bacteroidia</taxon>
        <taxon>Bacteroidales</taxon>
        <taxon>Rikenellaceae</taxon>
        <taxon>Alistipes</taxon>
    </lineage>
</organism>
<dbReference type="PANTHER" id="PTHR34047:SF8">
    <property type="entry name" value="PROTEIN YKFC"/>
    <property type="match status" value="1"/>
</dbReference>
<dbReference type="InterPro" id="IPR000477">
    <property type="entry name" value="RT_dom"/>
</dbReference>
<keyword evidence="3" id="KW-0548">Nucleotidyltransferase</keyword>
<reference evidence="3 4" key="1">
    <citation type="journal article" date="2019" name="Nat. Med.">
        <title>A library of human gut bacterial isolates paired with longitudinal multiomics data enables mechanistic microbiome research.</title>
        <authorList>
            <person name="Poyet M."/>
            <person name="Groussin M."/>
            <person name="Gibbons S.M."/>
            <person name="Avila-Pacheco J."/>
            <person name="Jiang X."/>
            <person name="Kearney S.M."/>
            <person name="Perrotta A.R."/>
            <person name="Berdy B."/>
            <person name="Zhao S."/>
            <person name="Lieberman T.D."/>
            <person name="Swanson P.K."/>
            <person name="Smith M."/>
            <person name="Roesemann S."/>
            <person name="Alexander J.E."/>
            <person name="Rich S.A."/>
            <person name="Livny J."/>
            <person name="Vlamakis H."/>
            <person name="Clish C."/>
            <person name="Bullock K."/>
            <person name="Deik A."/>
            <person name="Scott J."/>
            <person name="Pierce K.A."/>
            <person name="Xavier R.J."/>
            <person name="Alm E.J."/>
        </authorList>
    </citation>
    <scope>NUCLEOTIDE SEQUENCE [LARGE SCALE GENOMIC DNA]</scope>
    <source>
        <strain evidence="3 4">BIOML-A2</strain>
    </source>
</reference>
<evidence type="ECO:0000256" key="1">
    <source>
        <dbReference type="ARBA" id="ARBA00034120"/>
    </source>
</evidence>
<keyword evidence="3" id="KW-0695">RNA-directed DNA polymerase</keyword>
<sequence>YADDLICICKSRRAAERTLASLTRFVQEKMLLKVNQEKSHVAYISSPQTKFLGYGFYYSRTKREVRLTIHEKSKQKLKDTIRKLLSRSPKTSIESVKQLLAQKLRGWMNYFQLAHAQRWTQGVDRWIRRRIRQLLWKTWKKVKTRIRALVKLGADPNQAYYWGCTRKGYWRISNSHILTTTLTTDFLKQRGWSWLGCFRG</sequence>
<feature type="domain" description="Reverse transcriptase" evidence="2">
    <location>
        <begin position="1"/>
        <end position="56"/>
    </location>
</feature>
<accession>A0A5B3FNR8</accession>
<comment type="similarity">
    <text evidence="1">Belongs to the bacterial reverse transcriptase family.</text>
</comment>
<evidence type="ECO:0000259" key="2">
    <source>
        <dbReference type="PROSITE" id="PS50878"/>
    </source>
</evidence>
<dbReference type="PROSITE" id="PS50878">
    <property type="entry name" value="RT_POL"/>
    <property type="match status" value="1"/>
</dbReference>
<dbReference type="AlphaFoldDB" id="A0A5B3FNR8"/>
<name>A0A5B3FNR8_9BACT</name>
<dbReference type="Pfam" id="PF08388">
    <property type="entry name" value="GIIM"/>
    <property type="match status" value="1"/>
</dbReference>
<comment type="caution">
    <text evidence="3">The sequence shown here is derived from an EMBL/GenBank/DDBJ whole genome shotgun (WGS) entry which is preliminary data.</text>
</comment>
<proteinExistence type="inferred from homology"/>
<evidence type="ECO:0000313" key="3">
    <source>
        <dbReference type="EMBL" id="KAA2362854.1"/>
    </source>
</evidence>
<evidence type="ECO:0000313" key="4">
    <source>
        <dbReference type="Proteomes" id="UP000323567"/>
    </source>
</evidence>
<dbReference type="InterPro" id="IPR051083">
    <property type="entry name" value="GrpII_Intron_Splice-Mob/Def"/>
</dbReference>
<dbReference type="InterPro" id="IPR043502">
    <property type="entry name" value="DNA/RNA_pol_sf"/>
</dbReference>
<gene>
    <name evidence="3" type="ORF">F2Y13_16225</name>
</gene>
<dbReference type="SUPFAM" id="SSF56672">
    <property type="entry name" value="DNA/RNA polymerases"/>
    <property type="match status" value="1"/>
</dbReference>
<dbReference type="EMBL" id="VVXK01000068">
    <property type="protein sequence ID" value="KAA2362854.1"/>
    <property type="molecule type" value="Genomic_DNA"/>
</dbReference>
<feature type="non-terminal residue" evidence="3">
    <location>
        <position position="1"/>
    </location>
</feature>
<keyword evidence="3" id="KW-0808">Transferase</keyword>
<dbReference type="PANTHER" id="PTHR34047">
    <property type="entry name" value="NUCLEAR INTRON MATURASE 1, MITOCHONDRIAL-RELATED"/>
    <property type="match status" value="1"/>
</dbReference>
<protein>
    <submittedName>
        <fullName evidence="3">Group II intron reverse transcriptase/maturase</fullName>
    </submittedName>
</protein>